<dbReference type="GO" id="GO:0016887">
    <property type="term" value="F:ATP hydrolysis activity"/>
    <property type="evidence" value="ECO:0007669"/>
    <property type="project" value="InterPro"/>
</dbReference>
<dbReference type="PROSITE" id="PS50893">
    <property type="entry name" value="ABC_TRANSPORTER_2"/>
    <property type="match status" value="1"/>
</dbReference>
<dbReference type="SUPFAM" id="SSF52540">
    <property type="entry name" value="P-loop containing nucleoside triphosphate hydrolases"/>
    <property type="match status" value="1"/>
</dbReference>
<dbReference type="Pfam" id="PF08402">
    <property type="entry name" value="TOBE_2"/>
    <property type="match status" value="1"/>
</dbReference>
<proteinExistence type="predicted"/>
<dbReference type="InterPro" id="IPR003593">
    <property type="entry name" value="AAA+_ATPase"/>
</dbReference>
<evidence type="ECO:0000256" key="2">
    <source>
        <dbReference type="ARBA" id="ARBA00022741"/>
    </source>
</evidence>
<dbReference type="InterPro" id="IPR008995">
    <property type="entry name" value="Mo/tungstate-bd_C_term_dom"/>
</dbReference>
<keyword evidence="1" id="KW-0813">Transport</keyword>
<dbReference type="FunFam" id="3.40.50.300:FF:000425">
    <property type="entry name" value="Probable ABC transporter, ATP-binding subunit"/>
    <property type="match status" value="1"/>
</dbReference>
<keyword evidence="3" id="KW-0067">ATP-binding</keyword>
<dbReference type="eggNOG" id="COG3842">
    <property type="taxonomic scope" value="Bacteria"/>
</dbReference>
<evidence type="ECO:0000259" key="5">
    <source>
        <dbReference type="PROSITE" id="PS50893"/>
    </source>
</evidence>
<sequence>MTTTITITDLDHTYPGASTPTLRRVSLEVPAGTRTAVLGPSGSGKSTLLAIIAGLSAPTGGDVRLADRSVLRQPPHRRDLGVVFQRPLLFPHLTVAENIAFGLRMRGTDRAVLRRRVTELLDAVALPGYDDRRSGELSGGQQQRVALARALAARPGVLLLDEPFSALDPQLRGDMRALLTDLHRQEGTTTLFVTHDRDEATDVADTVTVLLDGRVAQHAPPADLFRRPATLAVARFLGGADNAIPGIAHPGRFDCPLGRLHLNTDHRGAGLLLIRPEAILAGDHQGDNVVPATITTVTDRGTHLDIQATSAGVTLHLTTGPAAPLRPGDATPLYLPPAHLSVVTP</sequence>
<evidence type="ECO:0000256" key="1">
    <source>
        <dbReference type="ARBA" id="ARBA00022448"/>
    </source>
</evidence>
<dbReference type="RefSeq" id="WP_012015426.1">
    <property type="nucleotide sequence ID" value="NC_009380.1"/>
</dbReference>
<evidence type="ECO:0000313" key="6">
    <source>
        <dbReference type="EMBL" id="ABP56662.1"/>
    </source>
</evidence>
<dbReference type="PATRIC" id="fig|369723.5.peg.4379"/>
<dbReference type="HOGENOM" id="CLU_000604_1_1_11"/>
<dbReference type="STRING" id="369723.Strop_4234"/>
<dbReference type="EMBL" id="CP000667">
    <property type="protein sequence ID" value="ABP56662.1"/>
    <property type="molecule type" value="Genomic_DNA"/>
</dbReference>
<dbReference type="SMART" id="SM00382">
    <property type="entry name" value="AAA"/>
    <property type="match status" value="1"/>
</dbReference>
<dbReference type="InterPro" id="IPR050093">
    <property type="entry name" value="ABC_SmlMolc_Importer"/>
</dbReference>
<dbReference type="InterPro" id="IPR013611">
    <property type="entry name" value="Transp-assoc_OB_typ2"/>
</dbReference>
<dbReference type="GO" id="GO:0005524">
    <property type="term" value="F:ATP binding"/>
    <property type="evidence" value="ECO:0007669"/>
    <property type="project" value="UniProtKB-KW"/>
</dbReference>
<dbReference type="Proteomes" id="UP000000235">
    <property type="component" value="Chromosome"/>
</dbReference>
<dbReference type="PANTHER" id="PTHR42781:SF4">
    <property type="entry name" value="SPERMIDINE_PUTRESCINE IMPORT ATP-BINDING PROTEIN POTA"/>
    <property type="match status" value="1"/>
</dbReference>
<dbReference type="PROSITE" id="PS00211">
    <property type="entry name" value="ABC_TRANSPORTER_1"/>
    <property type="match status" value="1"/>
</dbReference>
<dbReference type="SUPFAM" id="SSF50331">
    <property type="entry name" value="MOP-like"/>
    <property type="match status" value="1"/>
</dbReference>
<gene>
    <name evidence="6" type="ordered locus">Strop_4234</name>
</gene>
<keyword evidence="7" id="KW-1185">Reference proteome</keyword>
<reference evidence="7" key="1">
    <citation type="journal article" date="2007" name="Proc. Natl. Acad. Sci. U.S.A.">
        <title>Genome sequencing reveals complex secondary metabolome in the marine actinomycete Salinispora tropica.</title>
        <authorList>
            <person name="Udwary D.W."/>
            <person name="Zeigler L."/>
            <person name="Asolkar R.N."/>
            <person name="Singan V."/>
            <person name="Lapidus A."/>
            <person name="Fenical W."/>
            <person name="Jensen P.R."/>
            <person name="Moore B.S."/>
        </authorList>
    </citation>
    <scope>NUCLEOTIDE SEQUENCE [LARGE SCALE GENOMIC DNA]</scope>
    <source>
        <strain evidence="7">ATCC BAA-916 / DSM 44818 / CNB-440</strain>
    </source>
</reference>
<dbReference type="EC" id="7.6.2.9" evidence="4"/>
<evidence type="ECO:0000256" key="3">
    <source>
        <dbReference type="ARBA" id="ARBA00022840"/>
    </source>
</evidence>
<dbReference type="GO" id="GO:0015418">
    <property type="term" value="F:ABC-type quaternary ammonium compound transporting activity"/>
    <property type="evidence" value="ECO:0007669"/>
    <property type="project" value="UniProtKB-EC"/>
</dbReference>
<dbReference type="PANTHER" id="PTHR42781">
    <property type="entry name" value="SPERMIDINE/PUTRESCINE IMPORT ATP-BINDING PROTEIN POTA"/>
    <property type="match status" value="1"/>
</dbReference>
<dbReference type="InterPro" id="IPR027417">
    <property type="entry name" value="P-loop_NTPase"/>
</dbReference>
<evidence type="ECO:0000256" key="4">
    <source>
        <dbReference type="ARBA" id="ARBA00066388"/>
    </source>
</evidence>
<keyword evidence="2" id="KW-0547">Nucleotide-binding</keyword>
<dbReference type="KEGG" id="stp:Strop_4234"/>
<feature type="domain" description="ABC transporter" evidence="5">
    <location>
        <begin position="5"/>
        <end position="237"/>
    </location>
</feature>
<protein>
    <recommendedName>
        <fullName evidence="4">ABC-type quaternary amine transporter</fullName>
        <ecNumber evidence="4">7.6.2.9</ecNumber>
    </recommendedName>
</protein>
<evidence type="ECO:0000313" key="7">
    <source>
        <dbReference type="Proteomes" id="UP000000235"/>
    </source>
</evidence>
<name>A4XCK5_SALTO</name>
<dbReference type="InterPro" id="IPR017871">
    <property type="entry name" value="ABC_transporter-like_CS"/>
</dbReference>
<dbReference type="InterPro" id="IPR003439">
    <property type="entry name" value="ABC_transporter-like_ATP-bd"/>
</dbReference>
<dbReference type="Pfam" id="PF00005">
    <property type="entry name" value="ABC_tran"/>
    <property type="match status" value="1"/>
</dbReference>
<dbReference type="GO" id="GO:0043190">
    <property type="term" value="C:ATP-binding cassette (ABC) transporter complex"/>
    <property type="evidence" value="ECO:0007669"/>
    <property type="project" value="InterPro"/>
</dbReference>
<dbReference type="Gene3D" id="3.40.50.300">
    <property type="entry name" value="P-loop containing nucleotide triphosphate hydrolases"/>
    <property type="match status" value="1"/>
</dbReference>
<organism evidence="6 7">
    <name type="scientific">Salinispora tropica (strain ATCC BAA-916 / DSM 44818 / JCM 13857 / NBRC 105044 / CNB-440)</name>
    <dbReference type="NCBI Taxonomy" id="369723"/>
    <lineage>
        <taxon>Bacteria</taxon>
        <taxon>Bacillati</taxon>
        <taxon>Actinomycetota</taxon>
        <taxon>Actinomycetes</taxon>
        <taxon>Micromonosporales</taxon>
        <taxon>Micromonosporaceae</taxon>
        <taxon>Salinispora</taxon>
    </lineage>
</organism>
<accession>A4XCK5</accession>
<dbReference type="AlphaFoldDB" id="A4XCK5"/>